<evidence type="ECO:0000313" key="2">
    <source>
        <dbReference type="EMBL" id="TNV71506.1"/>
    </source>
</evidence>
<reference evidence="2" key="1">
    <citation type="submission" date="2019-06" db="EMBL/GenBank/DDBJ databases">
        <authorList>
            <person name="Zheng W."/>
        </authorList>
    </citation>
    <scope>NUCLEOTIDE SEQUENCE</scope>
    <source>
        <strain evidence="2">QDHG01</strain>
    </source>
</reference>
<evidence type="ECO:0000313" key="3">
    <source>
        <dbReference type="Proteomes" id="UP000785679"/>
    </source>
</evidence>
<protein>
    <submittedName>
        <fullName evidence="2">Uncharacterized protein</fullName>
    </submittedName>
</protein>
<organism evidence="2 3">
    <name type="scientific">Halteria grandinella</name>
    <dbReference type="NCBI Taxonomy" id="5974"/>
    <lineage>
        <taxon>Eukaryota</taxon>
        <taxon>Sar</taxon>
        <taxon>Alveolata</taxon>
        <taxon>Ciliophora</taxon>
        <taxon>Intramacronucleata</taxon>
        <taxon>Spirotrichea</taxon>
        <taxon>Stichotrichia</taxon>
        <taxon>Sporadotrichida</taxon>
        <taxon>Halteriidae</taxon>
        <taxon>Halteria</taxon>
    </lineage>
</organism>
<sequence>MLKSLTILAVVLAIASARGTQGPKEILAQVNKDSFGNSILSVLQLQLATGGPVGEIQILLNNIASQLNGDQKKADKVNESDTVAFEKIIADLEQEIVYHQNQIVALSNLRDSTTEALGEAEAEVRVVTSDIANNEKSFADEQNTRTQQHETWVRKDAEHVDQIDAIDEASKIVQHLQAGVAFTQLKSRFEKVQQKLMESKHALFKVYIQLTSHSLIHLHNQLQKLITNQLLRFLNCQLKSDNNWLPAELHYLPTNRNKLLIGKHKVIIFKKNIRDWLRERHFQKIQLFNLR</sequence>
<dbReference type="EMBL" id="RRYP01029768">
    <property type="protein sequence ID" value="TNV71506.1"/>
    <property type="molecule type" value="Genomic_DNA"/>
</dbReference>
<gene>
    <name evidence="2" type="ORF">FGO68_gene388</name>
</gene>
<dbReference type="Proteomes" id="UP000785679">
    <property type="component" value="Unassembled WGS sequence"/>
</dbReference>
<keyword evidence="3" id="KW-1185">Reference proteome</keyword>
<proteinExistence type="predicted"/>
<accession>A0A8J8NAR9</accession>
<dbReference type="AlphaFoldDB" id="A0A8J8NAR9"/>
<feature type="signal peptide" evidence="1">
    <location>
        <begin position="1"/>
        <end position="19"/>
    </location>
</feature>
<name>A0A8J8NAR9_HALGN</name>
<keyword evidence="1" id="KW-0732">Signal</keyword>
<comment type="caution">
    <text evidence="2">The sequence shown here is derived from an EMBL/GenBank/DDBJ whole genome shotgun (WGS) entry which is preliminary data.</text>
</comment>
<evidence type="ECO:0000256" key="1">
    <source>
        <dbReference type="SAM" id="SignalP"/>
    </source>
</evidence>
<dbReference type="OrthoDB" id="298080at2759"/>
<feature type="chain" id="PRO_5035218468" evidence="1">
    <location>
        <begin position="20"/>
        <end position="291"/>
    </location>
</feature>